<proteinExistence type="predicted"/>
<evidence type="ECO:0000313" key="3">
    <source>
        <dbReference type="Proteomes" id="UP000009282"/>
    </source>
</evidence>
<accession>G4QG22</accession>
<dbReference type="AlphaFoldDB" id="G4QG22"/>
<protein>
    <submittedName>
        <fullName evidence="2">Uncharacterized protein</fullName>
    </submittedName>
</protein>
<name>G4QG22_GLANF</name>
<dbReference type="EMBL" id="CP003060">
    <property type="protein sequence ID" value="AEP29189.1"/>
    <property type="molecule type" value="Genomic_DNA"/>
</dbReference>
<reference evidence="2 3" key="1">
    <citation type="journal article" date="2011" name="J. Bacteriol.">
        <title>Complete genome sequence of seawater bacterium Glaciecola nitratireducens FR1064T.</title>
        <authorList>
            <person name="Bian F."/>
            <person name="Qin Q.L."/>
            <person name="Xie B.B."/>
            <person name="Shu Y.L."/>
            <person name="Zhang X.Y."/>
            <person name="Yu Y."/>
            <person name="Chen B."/>
            <person name="Chen X.L."/>
            <person name="Zhou B.C."/>
            <person name="Zhang Y.Z."/>
        </authorList>
    </citation>
    <scope>NUCLEOTIDE SEQUENCE [LARGE SCALE GENOMIC DNA]</scope>
    <source>
        <strain evidence="3">JCM 12485 / KCTC 12276 / FR1064</strain>
    </source>
</reference>
<keyword evidence="1" id="KW-1133">Transmembrane helix</keyword>
<evidence type="ECO:0000313" key="2">
    <source>
        <dbReference type="EMBL" id="AEP29189.1"/>
    </source>
</evidence>
<keyword evidence="1" id="KW-0812">Transmembrane</keyword>
<dbReference type="Proteomes" id="UP000009282">
    <property type="component" value="Chromosome"/>
</dbReference>
<sequence length="36" mass="3884">MRSGGYSLSEGKQGFIYIIVISGTILVAFSAIMFLL</sequence>
<evidence type="ECO:0000256" key="1">
    <source>
        <dbReference type="SAM" id="Phobius"/>
    </source>
</evidence>
<feature type="transmembrane region" description="Helical" evidence="1">
    <location>
        <begin position="15"/>
        <end position="35"/>
    </location>
</feature>
<gene>
    <name evidence="2" type="ordered locus">GNIT_1057</name>
</gene>
<keyword evidence="1" id="KW-0472">Membrane</keyword>
<dbReference type="KEGG" id="gni:GNIT_1057"/>
<keyword evidence="3" id="KW-1185">Reference proteome</keyword>
<organism evidence="2 3">
    <name type="scientific">Glaciecola nitratireducens (strain JCM 12485 / KCTC 12276 / FR1064)</name>
    <dbReference type="NCBI Taxonomy" id="1085623"/>
    <lineage>
        <taxon>Bacteria</taxon>
        <taxon>Pseudomonadati</taxon>
        <taxon>Pseudomonadota</taxon>
        <taxon>Gammaproteobacteria</taxon>
        <taxon>Alteromonadales</taxon>
        <taxon>Alteromonadaceae</taxon>
        <taxon>Brumicola</taxon>
    </lineage>
</organism>
<dbReference type="HOGENOM" id="CLU_3356424_0_0_6"/>